<comment type="caution">
    <text evidence="1">The sequence shown here is derived from an EMBL/GenBank/DDBJ whole genome shotgun (WGS) entry which is preliminary data.</text>
</comment>
<keyword evidence="2" id="KW-1185">Reference proteome</keyword>
<reference evidence="1 2" key="1">
    <citation type="submission" date="2021-06" db="EMBL/GenBank/DDBJ databases">
        <authorList>
            <person name="Kallberg Y."/>
            <person name="Tangrot J."/>
            <person name="Rosling A."/>
        </authorList>
    </citation>
    <scope>NUCLEOTIDE SEQUENCE [LARGE SCALE GENOMIC DNA]</scope>
    <source>
        <strain evidence="1 2">120-4 pot B 10/14</strain>
    </source>
</reference>
<dbReference type="Proteomes" id="UP000789901">
    <property type="component" value="Unassembled WGS sequence"/>
</dbReference>
<proteinExistence type="predicted"/>
<evidence type="ECO:0000313" key="1">
    <source>
        <dbReference type="EMBL" id="CAG8853898.1"/>
    </source>
</evidence>
<dbReference type="EMBL" id="CAJVQB010130560">
    <property type="protein sequence ID" value="CAG8853898.1"/>
    <property type="molecule type" value="Genomic_DNA"/>
</dbReference>
<feature type="non-terminal residue" evidence="1">
    <location>
        <position position="160"/>
    </location>
</feature>
<organism evidence="1 2">
    <name type="scientific">Gigaspora margarita</name>
    <dbReference type="NCBI Taxonomy" id="4874"/>
    <lineage>
        <taxon>Eukaryota</taxon>
        <taxon>Fungi</taxon>
        <taxon>Fungi incertae sedis</taxon>
        <taxon>Mucoromycota</taxon>
        <taxon>Glomeromycotina</taxon>
        <taxon>Glomeromycetes</taxon>
        <taxon>Diversisporales</taxon>
        <taxon>Gigasporaceae</taxon>
        <taxon>Gigaspora</taxon>
    </lineage>
</organism>
<dbReference type="Gene3D" id="1.20.930.20">
    <property type="entry name" value="Adaptor protein Cbl, N-terminal domain"/>
    <property type="match status" value="1"/>
</dbReference>
<name>A0ABN7XF35_GIGMA</name>
<dbReference type="InterPro" id="IPR036537">
    <property type="entry name" value="Adaptor_Cbl_N_dom_sf"/>
</dbReference>
<accession>A0ABN7XF35</accession>
<gene>
    <name evidence="1" type="ORF">GMARGA_LOCUS42719</name>
</gene>
<evidence type="ECO:0000313" key="2">
    <source>
        <dbReference type="Proteomes" id="UP000789901"/>
    </source>
</evidence>
<protein>
    <submittedName>
        <fullName evidence="1">21150_t:CDS:1</fullName>
    </submittedName>
</protein>
<sequence>MSGKEFFDAGADILTVYVPVISAVKVLVDEICKIYENAECNKELCAVMVDRVKAAEFSMYKIVRSIEKKKEDFNKKSYYYAFEKFKNNLTHIKEYCKNVSKLKGYKRFLLASDVKSRFEQLRDDFDRCMNDLNFAIDVSSAIDRAKESQRVDASLKEVKE</sequence>
<dbReference type="CDD" id="cd21037">
    <property type="entry name" value="MLKL_NTD"/>
    <property type="match status" value="1"/>
</dbReference>
<dbReference type="InterPro" id="IPR059179">
    <property type="entry name" value="MLKL-like_MCAfunc"/>
</dbReference>